<evidence type="ECO:0000313" key="7">
    <source>
        <dbReference type="EMBL" id="GEO03275.1"/>
    </source>
</evidence>
<dbReference type="OrthoDB" id="9814200at2"/>
<dbReference type="PRINTS" id="PR00455">
    <property type="entry name" value="HTHTETR"/>
</dbReference>
<dbReference type="InterPro" id="IPR036271">
    <property type="entry name" value="Tet_transcr_reg_TetR-rel_C_sf"/>
</dbReference>
<name>A0A512AU90_9BACT</name>
<dbReference type="PANTHER" id="PTHR30055:SF175">
    <property type="entry name" value="HTH-TYPE TRANSCRIPTIONAL REPRESSOR KSTR2"/>
    <property type="match status" value="1"/>
</dbReference>
<dbReference type="RefSeq" id="WP_146895416.1">
    <property type="nucleotide sequence ID" value="NZ_BJYS01000004.1"/>
</dbReference>
<dbReference type="GO" id="GO:0000976">
    <property type="term" value="F:transcription cis-regulatory region binding"/>
    <property type="evidence" value="ECO:0007669"/>
    <property type="project" value="TreeGrafter"/>
</dbReference>
<sequence>MGVTENQSSAKLTRKEQIENTATALFKERGFSATSMRDLASEVGIEAASIYAHVRSKEELLQSICFKMAQEFFGELAGIEAQPVTFTQKLRLIMAAHVKLITRNVAASAVFLQEWRHLSEPHLADFLQLREKYEQRIRTLVRQGIEAGEFVPTDDRFVTRTLLSSLNGITQWYKLDGELSPEAIANGLADLFLTGLVSHKDDRPKYH</sequence>
<dbReference type="Gene3D" id="1.10.10.60">
    <property type="entry name" value="Homeodomain-like"/>
    <property type="match status" value="1"/>
</dbReference>
<dbReference type="PROSITE" id="PS01081">
    <property type="entry name" value="HTH_TETR_1"/>
    <property type="match status" value="1"/>
</dbReference>
<evidence type="ECO:0000256" key="3">
    <source>
        <dbReference type="ARBA" id="ARBA00023125"/>
    </source>
</evidence>
<gene>
    <name evidence="7" type="ORF">AAE02nite_09390</name>
</gene>
<evidence type="ECO:0000256" key="2">
    <source>
        <dbReference type="ARBA" id="ARBA00023015"/>
    </source>
</evidence>
<dbReference type="Gene3D" id="1.10.357.10">
    <property type="entry name" value="Tetracycline Repressor, domain 2"/>
    <property type="match status" value="1"/>
</dbReference>
<dbReference type="EMBL" id="BJYS01000004">
    <property type="protein sequence ID" value="GEO03275.1"/>
    <property type="molecule type" value="Genomic_DNA"/>
</dbReference>
<organism evidence="7 8">
    <name type="scientific">Adhaeribacter aerolatus</name>
    <dbReference type="NCBI Taxonomy" id="670289"/>
    <lineage>
        <taxon>Bacteria</taxon>
        <taxon>Pseudomonadati</taxon>
        <taxon>Bacteroidota</taxon>
        <taxon>Cytophagia</taxon>
        <taxon>Cytophagales</taxon>
        <taxon>Hymenobacteraceae</taxon>
        <taxon>Adhaeribacter</taxon>
    </lineage>
</organism>
<feature type="DNA-binding region" description="H-T-H motif" evidence="5">
    <location>
        <begin position="35"/>
        <end position="54"/>
    </location>
</feature>
<keyword evidence="1" id="KW-0678">Repressor</keyword>
<dbReference type="Pfam" id="PF17932">
    <property type="entry name" value="TetR_C_24"/>
    <property type="match status" value="1"/>
</dbReference>
<reference evidence="7 8" key="1">
    <citation type="submission" date="2019-07" db="EMBL/GenBank/DDBJ databases">
        <title>Whole genome shotgun sequence of Adhaeribacter aerolatus NBRC 106133.</title>
        <authorList>
            <person name="Hosoyama A."/>
            <person name="Uohara A."/>
            <person name="Ohji S."/>
            <person name="Ichikawa N."/>
        </authorList>
    </citation>
    <scope>NUCLEOTIDE SEQUENCE [LARGE SCALE GENOMIC DNA]</scope>
    <source>
        <strain evidence="7 8">NBRC 106133</strain>
    </source>
</reference>
<evidence type="ECO:0000256" key="5">
    <source>
        <dbReference type="PROSITE-ProRule" id="PRU00335"/>
    </source>
</evidence>
<dbReference type="Proteomes" id="UP000321532">
    <property type="component" value="Unassembled WGS sequence"/>
</dbReference>
<dbReference type="Pfam" id="PF00440">
    <property type="entry name" value="TetR_N"/>
    <property type="match status" value="1"/>
</dbReference>
<dbReference type="InterPro" id="IPR050109">
    <property type="entry name" value="HTH-type_TetR-like_transc_reg"/>
</dbReference>
<evidence type="ECO:0000259" key="6">
    <source>
        <dbReference type="PROSITE" id="PS50977"/>
    </source>
</evidence>
<dbReference type="InterPro" id="IPR001647">
    <property type="entry name" value="HTH_TetR"/>
</dbReference>
<dbReference type="InterPro" id="IPR009057">
    <property type="entry name" value="Homeodomain-like_sf"/>
</dbReference>
<evidence type="ECO:0000313" key="8">
    <source>
        <dbReference type="Proteomes" id="UP000321532"/>
    </source>
</evidence>
<dbReference type="AlphaFoldDB" id="A0A512AU90"/>
<keyword evidence="4" id="KW-0804">Transcription</keyword>
<dbReference type="SUPFAM" id="SSF46689">
    <property type="entry name" value="Homeodomain-like"/>
    <property type="match status" value="1"/>
</dbReference>
<keyword evidence="8" id="KW-1185">Reference proteome</keyword>
<evidence type="ECO:0000256" key="1">
    <source>
        <dbReference type="ARBA" id="ARBA00022491"/>
    </source>
</evidence>
<dbReference type="InterPro" id="IPR041490">
    <property type="entry name" value="KstR2_TetR_C"/>
</dbReference>
<comment type="caution">
    <text evidence="7">The sequence shown here is derived from an EMBL/GenBank/DDBJ whole genome shotgun (WGS) entry which is preliminary data.</text>
</comment>
<dbReference type="PANTHER" id="PTHR30055">
    <property type="entry name" value="HTH-TYPE TRANSCRIPTIONAL REGULATOR RUTR"/>
    <property type="match status" value="1"/>
</dbReference>
<keyword evidence="3 5" id="KW-0238">DNA-binding</keyword>
<dbReference type="SUPFAM" id="SSF48498">
    <property type="entry name" value="Tetracyclin repressor-like, C-terminal domain"/>
    <property type="match status" value="1"/>
</dbReference>
<evidence type="ECO:0000256" key="4">
    <source>
        <dbReference type="ARBA" id="ARBA00023163"/>
    </source>
</evidence>
<accession>A0A512AU90</accession>
<proteinExistence type="predicted"/>
<dbReference type="PROSITE" id="PS50977">
    <property type="entry name" value="HTH_TETR_2"/>
    <property type="match status" value="1"/>
</dbReference>
<dbReference type="GO" id="GO:0003700">
    <property type="term" value="F:DNA-binding transcription factor activity"/>
    <property type="evidence" value="ECO:0007669"/>
    <property type="project" value="TreeGrafter"/>
</dbReference>
<dbReference type="InterPro" id="IPR023772">
    <property type="entry name" value="DNA-bd_HTH_TetR-type_CS"/>
</dbReference>
<keyword evidence="2" id="KW-0805">Transcription regulation</keyword>
<feature type="domain" description="HTH tetR-type" evidence="6">
    <location>
        <begin position="12"/>
        <end position="72"/>
    </location>
</feature>
<protein>
    <submittedName>
        <fullName evidence="7">TetR family transcriptional regulator</fullName>
    </submittedName>
</protein>